<dbReference type="Proteomes" id="UP000054783">
    <property type="component" value="Unassembled WGS sequence"/>
</dbReference>
<evidence type="ECO:0000256" key="1">
    <source>
        <dbReference type="SAM" id="Phobius"/>
    </source>
</evidence>
<comment type="caution">
    <text evidence="2">The sequence shown here is derived from an EMBL/GenBank/DDBJ whole genome shotgun (WGS) entry which is preliminary data.</text>
</comment>
<evidence type="ECO:0000313" key="2">
    <source>
        <dbReference type="EMBL" id="KRY04246.1"/>
    </source>
</evidence>
<keyword evidence="1" id="KW-0472">Membrane</keyword>
<reference evidence="2 3" key="1">
    <citation type="submission" date="2015-01" db="EMBL/GenBank/DDBJ databases">
        <title>Evolution of Trichinella species and genotypes.</title>
        <authorList>
            <person name="Korhonen P.K."/>
            <person name="Edoardo P."/>
            <person name="Giuseppe L.R."/>
            <person name="Gasser R.B."/>
        </authorList>
    </citation>
    <scope>NUCLEOTIDE SEQUENCE [LARGE SCALE GENOMIC DNA]</scope>
    <source>
        <strain evidence="2">ISS2496</strain>
    </source>
</reference>
<keyword evidence="1" id="KW-0812">Transmembrane</keyword>
<dbReference type="EMBL" id="JYDQ01002097">
    <property type="protein sequence ID" value="KRY04246.1"/>
    <property type="molecule type" value="Genomic_DNA"/>
</dbReference>
<name>A0A0V0YVM0_9BILA</name>
<keyword evidence="1" id="KW-1133">Transmembrane helix</keyword>
<sequence>MYKIIQRNIWKECVYHQGRNATIFISVLYVTLRALYMNSR</sequence>
<dbReference type="AlphaFoldDB" id="A0A0V0YVM0"/>
<gene>
    <name evidence="2" type="ORF">T12_9168</name>
</gene>
<organism evidence="2 3">
    <name type="scientific">Trichinella patagoniensis</name>
    <dbReference type="NCBI Taxonomy" id="990121"/>
    <lineage>
        <taxon>Eukaryota</taxon>
        <taxon>Metazoa</taxon>
        <taxon>Ecdysozoa</taxon>
        <taxon>Nematoda</taxon>
        <taxon>Enoplea</taxon>
        <taxon>Dorylaimia</taxon>
        <taxon>Trichinellida</taxon>
        <taxon>Trichinellidae</taxon>
        <taxon>Trichinella</taxon>
    </lineage>
</organism>
<keyword evidence="3" id="KW-1185">Reference proteome</keyword>
<evidence type="ECO:0000313" key="3">
    <source>
        <dbReference type="Proteomes" id="UP000054783"/>
    </source>
</evidence>
<accession>A0A0V0YVM0</accession>
<proteinExistence type="predicted"/>
<protein>
    <submittedName>
        <fullName evidence="2">Uncharacterized protein</fullName>
    </submittedName>
</protein>
<feature type="transmembrane region" description="Helical" evidence="1">
    <location>
        <begin position="21"/>
        <end position="39"/>
    </location>
</feature>